<dbReference type="RefSeq" id="WP_212686721.1">
    <property type="nucleotide sequence ID" value="NZ_JAGSPN010000002.1"/>
</dbReference>
<dbReference type="EMBL" id="JAGSPN010000002">
    <property type="protein sequence ID" value="MBR7781358.1"/>
    <property type="molecule type" value="Genomic_DNA"/>
</dbReference>
<name>A0A941I6Z9_9BURK</name>
<evidence type="ECO:0000256" key="8">
    <source>
        <dbReference type="RuleBase" id="RU003960"/>
    </source>
</evidence>
<feature type="domain" description="Tetrapyrrole methylase" evidence="9">
    <location>
        <begin position="9"/>
        <end position="216"/>
    </location>
</feature>
<keyword evidence="4 8" id="KW-0808">Transferase</keyword>
<evidence type="ECO:0000256" key="1">
    <source>
        <dbReference type="ARBA" id="ARBA00005879"/>
    </source>
</evidence>
<dbReference type="NCBIfam" id="TIGR01469">
    <property type="entry name" value="cobA_cysG_Cterm"/>
    <property type="match status" value="1"/>
</dbReference>
<dbReference type="Gene3D" id="3.30.950.10">
    <property type="entry name" value="Methyltransferase, Cobalt-precorrin-4 Transmethylase, Domain 2"/>
    <property type="match status" value="1"/>
</dbReference>
<dbReference type="Proteomes" id="UP000680067">
    <property type="component" value="Unassembled WGS sequence"/>
</dbReference>
<dbReference type="NCBIfam" id="NF004790">
    <property type="entry name" value="PRK06136.1"/>
    <property type="match status" value="1"/>
</dbReference>
<dbReference type="SUPFAM" id="SSF53790">
    <property type="entry name" value="Tetrapyrrole methylase"/>
    <property type="match status" value="1"/>
</dbReference>
<organism evidence="10 11">
    <name type="scientific">Undibacterium luofuense</name>
    <dbReference type="NCBI Taxonomy" id="2828733"/>
    <lineage>
        <taxon>Bacteria</taxon>
        <taxon>Pseudomonadati</taxon>
        <taxon>Pseudomonadota</taxon>
        <taxon>Betaproteobacteria</taxon>
        <taxon>Burkholderiales</taxon>
        <taxon>Oxalobacteraceae</taxon>
        <taxon>Undibacterium</taxon>
    </lineage>
</organism>
<dbReference type="PANTHER" id="PTHR45790:SF3">
    <property type="entry name" value="S-ADENOSYL-L-METHIONINE-DEPENDENT UROPORPHYRINOGEN III METHYLTRANSFERASE, CHLOROPLASTIC"/>
    <property type="match status" value="1"/>
</dbReference>
<evidence type="ECO:0000313" key="10">
    <source>
        <dbReference type="EMBL" id="MBR7781358.1"/>
    </source>
</evidence>
<keyword evidence="3 8" id="KW-0489">Methyltransferase</keyword>
<dbReference type="CDD" id="cd11642">
    <property type="entry name" value="SUMT"/>
    <property type="match status" value="1"/>
</dbReference>
<dbReference type="InterPro" id="IPR014776">
    <property type="entry name" value="4pyrrole_Mease_sub2"/>
</dbReference>
<dbReference type="PANTHER" id="PTHR45790">
    <property type="entry name" value="SIROHEME SYNTHASE-RELATED"/>
    <property type="match status" value="1"/>
</dbReference>
<dbReference type="AlphaFoldDB" id="A0A941I6Z9"/>
<keyword evidence="11" id="KW-1185">Reference proteome</keyword>
<dbReference type="InterPro" id="IPR050161">
    <property type="entry name" value="Siro_Cobalamin_biosynth"/>
</dbReference>
<evidence type="ECO:0000256" key="2">
    <source>
        <dbReference type="ARBA" id="ARBA00012162"/>
    </source>
</evidence>
<dbReference type="Gene3D" id="3.40.1010.10">
    <property type="entry name" value="Cobalt-precorrin-4 Transmethylase, Domain 1"/>
    <property type="match status" value="1"/>
</dbReference>
<evidence type="ECO:0000256" key="4">
    <source>
        <dbReference type="ARBA" id="ARBA00022679"/>
    </source>
</evidence>
<protein>
    <recommendedName>
        <fullName evidence="2">uroporphyrinogen-III C-methyltransferase</fullName>
        <ecNumber evidence="2">2.1.1.107</ecNumber>
    </recommendedName>
</protein>
<dbReference type="Pfam" id="PF00590">
    <property type="entry name" value="TP_methylase"/>
    <property type="match status" value="1"/>
</dbReference>
<reference evidence="10" key="1">
    <citation type="submission" date="2021-04" db="EMBL/GenBank/DDBJ databases">
        <title>novel species isolated from subtropical streams in China.</title>
        <authorList>
            <person name="Lu H."/>
        </authorList>
    </citation>
    <scope>NUCLEOTIDE SEQUENCE</scope>
    <source>
        <strain evidence="10">LFS511W</strain>
    </source>
</reference>
<keyword evidence="5" id="KW-0949">S-adenosyl-L-methionine</keyword>
<evidence type="ECO:0000256" key="6">
    <source>
        <dbReference type="ARBA" id="ARBA00023244"/>
    </source>
</evidence>
<evidence type="ECO:0000259" key="9">
    <source>
        <dbReference type="Pfam" id="PF00590"/>
    </source>
</evidence>
<proteinExistence type="inferred from homology"/>
<evidence type="ECO:0000313" key="11">
    <source>
        <dbReference type="Proteomes" id="UP000680067"/>
    </source>
</evidence>
<evidence type="ECO:0000256" key="7">
    <source>
        <dbReference type="ARBA" id="ARBA00025705"/>
    </source>
</evidence>
<comment type="caution">
    <text evidence="10">The sequence shown here is derived from an EMBL/GenBank/DDBJ whole genome shotgun (WGS) entry which is preliminary data.</text>
</comment>
<dbReference type="PROSITE" id="PS00840">
    <property type="entry name" value="SUMT_2"/>
    <property type="match status" value="1"/>
</dbReference>
<dbReference type="InterPro" id="IPR014777">
    <property type="entry name" value="4pyrrole_Mease_sub1"/>
</dbReference>
<gene>
    <name evidence="10" type="primary">cobA</name>
    <name evidence="10" type="ORF">KDM89_04315</name>
</gene>
<evidence type="ECO:0000256" key="3">
    <source>
        <dbReference type="ARBA" id="ARBA00022603"/>
    </source>
</evidence>
<dbReference type="GO" id="GO:0019354">
    <property type="term" value="P:siroheme biosynthetic process"/>
    <property type="evidence" value="ECO:0007669"/>
    <property type="project" value="InterPro"/>
</dbReference>
<dbReference type="PROSITE" id="PS00839">
    <property type="entry name" value="SUMT_1"/>
    <property type="match status" value="1"/>
</dbReference>
<accession>A0A941I6Z9</accession>
<dbReference type="FunFam" id="3.40.1010.10:FF:000001">
    <property type="entry name" value="Siroheme synthase"/>
    <property type="match status" value="1"/>
</dbReference>
<dbReference type="InterPro" id="IPR000878">
    <property type="entry name" value="4pyrrol_Mease"/>
</dbReference>
<dbReference type="EC" id="2.1.1.107" evidence="2"/>
<comment type="similarity">
    <text evidence="1 8">Belongs to the precorrin methyltransferase family.</text>
</comment>
<dbReference type="InterPro" id="IPR003043">
    <property type="entry name" value="Uropor_MeTrfase_CS"/>
</dbReference>
<dbReference type="InterPro" id="IPR006366">
    <property type="entry name" value="CobA/CysG_C"/>
</dbReference>
<comment type="pathway">
    <text evidence="7">Porphyrin-containing compound metabolism; siroheme biosynthesis; precorrin-2 from uroporphyrinogen III: step 1/1.</text>
</comment>
<evidence type="ECO:0000256" key="5">
    <source>
        <dbReference type="ARBA" id="ARBA00022691"/>
    </source>
</evidence>
<dbReference type="GO" id="GO:0032259">
    <property type="term" value="P:methylation"/>
    <property type="evidence" value="ECO:0007669"/>
    <property type="project" value="UniProtKB-KW"/>
</dbReference>
<sequence>MNQPHSTGKVYLVGAGPGAADLITVRGARLLQQADIVLYDALVTPDMLALCAQAEQISVGKRSGQRSAAQSHINTLLVESAQRAAIVVRLKGGDPMLFGRADEELNALEAAGIDYEIVPGITTALAAAASTRQPLTKRGIARSVALFTSSTAPDEAEETRIPDCDTLVQYMGGREAMLTAERMLSRGWSPDLPVMLVENCSRSDEVIRRVTLQQLAQEPVSATGPVLVMMGEAMRQRINAAR</sequence>
<dbReference type="InterPro" id="IPR035996">
    <property type="entry name" value="4pyrrol_Methylase_sf"/>
</dbReference>
<dbReference type="GO" id="GO:0004851">
    <property type="term" value="F:uroporphyrin-III C-methyltransferase activity"/>
    <property type="evidence" value="ECO:0007669"/>
    <property type="project" value="UniProtKB-EC"/>
</dbReference>
<keyword evidence="6" id="KW-0627">Porphyrin biosynthesis</keyword>